<evidence type="ECO:0000256" key="4">
    <source>
        <dbReference type="ARBA" id="ARBA00029737"/>
    </source>
</evidence>
<dbReference type="PANTHER" id="PTHR31531:SF2">
    <property type="entry name" value="E3 UBIQUITIN-PROTEIN LIGASE E3D"/>
    <property type="match status" value="1"/>
</dbReference>
<dbReference type="InterPro" id="IPR019193">
    <property type="entry name" value="UBQ-conj_enz_E2-bd_prot"/>
</dbReference>
<evidence type="ECO:0000313" key="10">
    <source>
        <dbReference type="EMBL" id="KAL1399339.1"/>
    </source>
</evidence>
<evidence type="ECO:0000256" key="2">
    <source>
        <dbReference type="ARBA" id="ARBA00012485"/>
    </source>
</evidence>
<dbReference type="EC" id="2.3.2.26" evidence="2"/>
<evidence type="ECO:0000256" key="9">
    <source>
        <dbReference type="SAM" id="MobiDB-lite"/>
    </source>
</evidence>
<evidence type="ECO:0000256" key="5">
    <source>
        <dbReference type="ARBA" id="ARBA00032234"/>
    </source>
</evidence>
<sequence>MPIGNIDRVLIELRPRLQSANFFICFSRRFVEIKSTKIDLAPDRITISTENNDEQYEIRLGDFFKLHTQTLSSLLIKNNYICFRINTNENKFHSEVLEINEYNACTDLKLECRLEKGVNYTVTCSNCGNDLHDQPVAFKRILELPSDHMDSNEWYCHRHDTPETHNEGECSSKSSSAASPHPNSFTPAETDLFYGPFYAVLNRQHLQRVHLRADRFLYCKCCLQFLGVSKRNGSVKLWYENLQFLKPDEHEQEHVNPASLFRTDDALLNFQYLVRKTVNDYNFISHLGLPPIFKIIFEMRRPGQDGELFYLLMQIMDANLNVFKIRKGVDAEDSSSASDDPSKEAPTDEDDDDDVFTPSPKRPIKRNIHVDRHRTMKVMYRYDQFDQQPIFNFWLQDSNVVSVEISEQMFRAAVRYLDDNSDYVPECYRNNLGFSLSYLDITTTLDDELARSDLLLDVDLDRTTLGDEQARSVGMTGWRDRSG</sequence>
<dbReference type="Proteomes" id="UP001562425">
    <property type="component" value="Unassembled WGS sequence"/>
</dbReference>
<dbReference type="EMBL" id="JBEHCU010005587">
    <property type="protein sequence ID" value="KAL1399339.1"/>
    <property type="molecule type" value="Genomic_DNA"/>
</dbReference>
<comment type="caution">
    <text evidence="10">The sequence shown here is derived from an EMBL/GenBank/DDBJ whole genome shotgun (WGS) entry which is preliminary data.</text>
</comment>
<name>A0ABD1DHY3_CULPP</name>
<reference evidence="10 11" key="1">
    <citation type="submission" date="2024-05" db="EMBL/GenBank/DDBJ databases">
        <title>Culex pipiens pipiens assembly and annotation.</title>
        <authorList>
            <person name="Alout H."/>
            <person name="Durand T."/>
        </authorList>
    </citation>
    <scope>NUCLEOTIDE SEQUENCE [LARGE SCALE GENOMIC DNA]</scope>
    <source>
        <strain evidence="10">HA-2024</strain>
        <tissue evidence="10">Whole body</tissue>
    </source>
</reference>
<evidence type="ECO:0000256" key="7">
    <source>
        <dbReference type="ARBA" id="ARBA00053831"/>
    </source>
</evidence>
<evidence type="ECO:0000256" key="8">
    <source>
        <dbReference type="ARBA" id="ARBA00064185"/>
    </source>
</evidence>
<keyword evidence="11" id="KW-1185">Reference proteome</keyword>
<evidence type="ECO:0000256" key="1">
    <source>
        <dbReference type="ARBA" id="ARBA00000885"/>
    </source>
</evidence>
<accession>A0ABD1DHY3</accession>
<evidence type="ECO:0000313" key="11">
    <source>
        <dbReference type="Proteomes" id="UP001562425"/>
    </source>
</evidence>
<feature type="region of interest" description="Disordered" evidence="9">
    <location>
        <begin position="332"/>
        <end position="362"/>
    </location>
</feature>
<comment type="catalytic activity">
    <reaction evidence="1">
        <text>S-ubiquitinyl-[E2 ubiquitin-conjugating enzyme]-L-cysteine + [acceptor protein]-L-lysine = [E2 ubiquitin-conjugating enzyme]-L-cysteine + N(6)-ubiquitinyl-[acceptor protein]-L-lysine.</text>
        <dbReference type="EC" id="2.3.2.26"/>
    </reaction>
</comment>
<evidence type="ECO:0000256" key="3">
    <source>
        <dbReference type="ARBA" id="ARBA00013646"/>
    </source>
</evidence>
<dbReference type="GO" id="GO:0061630">
    <property type="term" value="F:ubiquitin protein ligase activity"/>
    <property type="evidence" value="ECO:0007669"/>
    <property type="project" value="UniProtKB-EC"/>
</dbReference>
<dbReference type="Pfam" id="PF09814">
    <property type="entry name" value="HECT_2"/>
    <property type="match status" value="1"/>
</dbReference>
<protein>
    <recommendedName>
        <fullName evidence="3">E3 ubiquitin-protein ligase E3D</fullName>
        <ecNumber evidence="2">2.3.2.26</ecNumber>
    </recommendedName>
    <alternativeName>
        <fullName evidence="6">HECT-type E3 ubiquitin transferase E3D</fullName>
    </alternativeName>
    <alternativeName>
        <fullName evidence="5">UbcH10-binding protein with a HECT-like domain</fullName>
    </alternativeName>
    <alternativeName>
        <fullName evidence="4">Ubiquitin-conjugating enzyme E2C-binding protein</fullName>
    </alternativeName>
</protein>
<dbReference type="PANTHER" id="PTHR31531">
    <property type="entry name" value="E3 UBIQUITIN-PROTEIN LIGASE E3D FAMILY MEMBER"/>
    <property type="match status" value="1"/>
</dbReference>
<proteinExistence type="predicted"/>
<comment type="subunit">
    <text evidence="8">Interacts with UBE2C/UbcH10 (E2 ubiquitin-conjugating enzyme). In vitro, interacts with cyclin-B.</text>
</comment>
<comment type="function">
    <text evidence="7">E3 ubiquitin-protein ligase which accepts ubiquitin from specific E2 ubiquitin-conjugating enzymes, and transfers it to substrates, generally promoting their degradation by the proteasome. Independently of its E3 ubiquitin-protein ligase activity, acts as an inhibitor of CPSF3 endonuclease activity by blocking CPSF3 active site.</text>
</comment>
<organism evidence="10 11">
    <name type="scientific">Culex pipiens pipiens</name>
    <name type="common">Northern house mosquito</name>
    <dbReference type="NCBI Taxonomy" id="38569"/>
    <lineage>
        <taxon>Eukaryota</taxon>
        <taxon>Metazoa</taxon>
        <taxon>Ecdysozoa</taxon>
        <taxon>Arthropoda</taxon>
        <taxon>Hexapoda</taxon>
        <taxon>Insecta</taxon>
        <taxon>Pterygota</taxon>
        <taxon>Neoptera</taxon>
        <taxon>Endopterygota</taxon>
        <taxon>Diptera</taxon>
        <taxon>Nematocera</taxon>
        <taxon>Culicoidea</taxon>
        <taxon>Culicidae</taxon>
        <taxon>Culicinae</taxon>
        <taxon>Culicini</taxon>
        <taxon>Culex</taxon>
        <taxon>Culex</taxon>
    </lineage>
</organism>
<evidence type="ECO:0000256" key="6">
    <source>
        <dbReference type="ARBA" id="ARBA00032298"/>
    </source>
</evidence>
<dbReference type="AlphaFoldDB" id="A0ABD1DHY3"/>
<gene>
    <name evidence="10" type="ORF">pipiens_008290</name>
</gene>